<protein>
    <submittedName>
        <fullName evidence="2">Helix-turn-helix transcriptional regulator</fullName>
    </submittedName>
</protein>
<proteinExistence type="predicted"/>
<organism evidence="2 3">
    <name type="scientific">Paenactinomyces guangxiensis</name>
    <dbReference type="NCBI Taxonomy" id="1490290"/>
    <lineage>
        <taxon>Bacteria</taxon>
        <taxon>Bacillati</taxon>
        <taxon>Bacillota</taxon>
        <taxon>Bacilli</taxon>
        <taxon>Bacillales</taxon>
        <taxon>Thermoactinomycetaceae</taxon>
        <taxon>Paenactinomyces</taxon>
    </lineage>
</organism>
<reference evidence="2 3" key="1">
    <citation type="submission" date="2020-07" db="EMBL/GenBank/DDBJ databases">
        <authorList>
            <person name="Feng H."/>
        </authorList>
    </citation>
    <scope>NUCLEOTIDE SEQUENCE [LARGE SCALE GENOMIC DNA]</scope>
    <source>
        <strain evidence="3">s-10</strain>
    </source>
</reference>
<keyword evidence="3" id="KW-1185">Reference proteome</keyword>
<dbReference type="Pfam" id="PF01381">
    <property type="entry name" value="HTH_3"/>
    <property type="match status" value="1"/>
</dbReference>
<gene>
    <name evidence="2" type="ORF">H1191_06365</name>
</gene>
<evidence type="ECO:0000313" key="3">
    <source>
        <dbReference type="Proteomes" id="UP000535491"/>
    </source>
</evidence>
<dbReference type="InterPro" id="IPR001387">
    <property type="entry name" value="Cro/C1-type_HTH"/>
</dbReference>
<dbReference type="Gene3D" id="1.10.260.40">
    <property type="entry name" value="lambda repressor-like DNA-binding domains"/>
    <property type="match status" value="1"/>
</dbReference>
<name>A0A7W1WPY7_9BACL</name>
<accession>A0A7W1WPY7</accession>
<dbReference type="InterPro" id="IPR010982">
    <property type="entry name" value="Lambda_DNA-bd_dom_sf"/>
</dbReference>
<dbReference type="PROSITE" id="PS50943">
    <property type="entry name" value="HTH_CROC1"/>
    <property type="match status" value="1"/>
</dbReference>
<comment type="caution">
    <text evidence="2">The sequence shown here is derived from an EMBL/GenBank/DDBJ whole genome shotgun (WGS) entry which is preliminary data.</text>
</comment>
<dbReference type="AlphaFoldDB" id="A0A7W1WPY7"/>
<sequence length="108" mass="12067">MRIKSRNKGWKQKHLLLVDESLQVISNMERGYTYPTPIQLGKLAKALGTTTDFILGVMGNPSPSLPQRPKTIDLKKALDEDTTHWGDQLISQGQKALIKNLIAVVEND</sequence>
<evidence type="ECO:0000259" key="1">
    <source>
        <dbReference type="PROSITE" id="PS50943"/>
    </source>
</evidence>
<feature type="domain" description="HTH cro/C1-type" evidence="1">
    <location>
        <begin position="21"/>
        <end position="54"/>
    </location>
</feature>
<evidence type="ECO:0000313" key="2">
    <source>
        <dbReference type="EMBL" id="MBA4493926.1"/>
    </source>
</evidence>
<dbReference type="CDD" id="cd00093">
    <property type="entry name" value="HTH_XRE"/>
    <property type="match status" value="1"/>
</dbReference>
<dbReference type="Proteomes" id="UP000535491">
    <property type="component" value="Unassembled WGS sequence"/>
</dbReference>
<dbReference type="RefSeq" id="WP_181751162.1">
    <property type="nucleotide sequence ID" value="NZ_JACEIQ010000004.1"/>
</dbReference>
<dbReference type="SUPFAM" id="SSF47413">
    <property type="entry name" value="lambda repressor-like DNA-binding domains"/>
    <property type="match status" value="1"/>
</dbReference>
<dbReference type="EMBL" id="JACEIQ010000004">
    <property type="protein sequence ID" value="MBA4493926.1"/>
    <property type="molecule type" value="Genomic_DNA"/>
</dbReference>
<dbReference type="GO" id="GO:0003677">
    <property type="term" value="F:DNA binding"/>
    <property type="evidence" value="ECO:0007669"/>
    <property type="project" value="InterPro"/>
</dbReference>